<dbReference type="Proteomes" id="UP000481153">
    <property type="component" value="Unassembled WGS sequence"/>
</dbReference>
<evidence type="ECO:0000313" key="1">
    <source>
        <dbReference type="EMBL" id="KAF0735659.1"/>
    </source>
</evidence>
<reference evidence="1 2" key="1">
    <citation type="submission" date="2019-07" db="EMBL/GenBank/DDBJ databases">
        <title>Genomics analysis of Aphanomyces spp. identifies a new class of oomycete effector associated with host adaptation.</title>
        <authorList>
            <person name="Gaulin E."/>
        </authorList>
    </citation>
    <scope>NUCLEOTIDE SEQUENCE [LARGE SCALE GENOMIC DNA]</scope>
    <source>
        <strain evidence="1 2">ATCC 201684</strain>
    </source>
</reference>
<organism evidence="1 2">
    <name type="scientific">Aphanomyces euteiches</name>
    <dbReference type="NCBI Taxonomy" id="100861"/>
    <lineage>
        <taxon>Eukaryota</taxon>
        <taxon>Sar</taxon>
        <taxon>Stramenopiles</taxon>
        <taxon>Oomycota</taxon>
        <taxon>Saprolegniomycetes</taxon>
        <taxon>Saprolegniales</taxon>
        <taxon>Verrucalvaceae</taxon>
        <taxon>Aphanomyces</taxon>
    </lineage>
</organism>
<comment type="caution">
    <text evidence="1">The sequence shown here is derived from an EMBL/GenBank/DDBJ whole genome shotgun (WGS) entry which is preliminary data.</text>
</comment>
<dbReference type="AlphaFoldDB" id="A0A6G0X6M3"/>
<name>A0A6G0X6M3_9STRA</name>
<evidence type="ECO:0000313" key="2">
    <source>
        <dbReference type="Proteomes" id="UP000481153"/>
    </source>
</evidence>
<accession>A0A6G0X6M3</accession>
<protein>
    <submittedName>
        <fullName evidence="1">Uncharacterized protein</fullName>
    </submittedName>
</protein>
<dbReference type="EMBL" id="VJMJ01000094">
    <property type="protein sequence ID" value="KAF0735659.1"/>
    <property type="molecule type" value="Genomic_DNA"/>
</dbReference>
<sequence>MHRNFDYPFNSRMVFEWWKNREAKSKNTQSTPVKAVKKRKNMNLSNAIFTRDEEMTTHSCVDEECVPTAPAQPTPSKESKGSRMVQLLRMTNRLKAHQP</sequence>
<keyword evidence="2" id="KW-1185">Reference proteome</keyword>
<proteinExistence type="predicted"/>
<gene>
    <name evidence="1" type="ORF">Ae201684_007976</name>
</gene>